<sequence>MSASGGKPARRRGVIGAWAVAVTLLAACEYSGPDEQQPASPAVAATPEPRSFEENAGEVARLLGTAPDEPGMPSDEEPAGKLTLVLAPGDYMVTGACAGTYGAKLTITGEDGVPELSYFECTDTLDRFMRHDGGPVTISAVPSTGKPSATGVKIQANPDPRASELKDLSEWSSQQLQPRIPGELSGSHRGNTVFTSTLMAKPGRYELHIVCDGTPYAGLALATAAGAEIQAPVNIICEGTVLKSPVVLPTEGLDITIDPVGSPSARFAYRLVPAAEATPSG</sequence>
<dbReference type="KEGG" id="ach:Achl_1062"/>
<evidence type="ECO:0000256" key="1">
    <source>
        <dbReference type="SAM" id="MobiDB-lite"/>
    </source>
</evidence>
<name>B8HE21_PSECP</name>
<reference evidence="2" key="1">
    <citation type="submission" date="2009-01" db="EMBL/GenBank/DDBJ databases">
        <title>Complete sequence of chromosome of Arthrobacter chlorophenolicus A6.</title>
        <authorList>
            <consortium name="US DOE Joint Genome Institute"/>
            <person name="Lucas S."/>
            <person name="Copeland A."/>
            <person name="Lapidus A."/>
            <person name="Glavina del Rio T."/>
            <person name="Tice H."/>
            <person name="Bruce D."/>
            <person name="Goodwin L."/>
            <person name="Pitluck S."/>
            <person name="Goltsman E."/>
            <person name="Clum A."/>
            <person name="Larimer F."/>
            <person name="Land M."/>
            <person name="Hauser L."/>
            <person name="Kyrpides N."/>
            <person name="Mikhailova N."/>
            <person name="Jansson J."/>
            <person name="Richardson P."/>
        </authorList>
    </citation>
    <scope>NUCLEOTIDE SEQUENCE [LARGE SCALE GENOMIC DNA]</scope>
    <source>
        <strain evidence="2">A6</strain>
    </source>
</reference>
<gene>
    <name evidence="2" type="ordered locus">Achl_1062</name>
</gene>
<dbReference type="RefSeq" id="WP_015936279.1">
    <property type="nucleotide sequence ID" value="NC_011886.1"/>
</dbReference>
<dbReference type="PROSITE" id="PS51257">
    <property type="entry name" value="PROKAR_LIPOPROTEIN"/>
    <property type="match status" value="1"/>
</dbReference>
<dbReference type="Proteomes" id="UP000002505">
    <property type="component" value="Chromosome"/>
</dbReference>
<feature type="region of interest" description="Disordered" evidence="1">
    <location>
        <begin position="32"/>
        <end position="57"/>
    </location>
</feature>
<proteinExistence type="predicted"/>
<evidence type="ECO:0000313" key="2">
    <source>
        <dbReference type="EMBL" id="ACL39056.1"/>
    </source>
</evidence>
<keyword evidence="3" id="KW-1185">Reference proteome</keyword>
<dbReference type="AlphaFoldDB" id="B8HE21"/>
<accession>B8HE21</accession>
<dbReference type="EMBL" id="CP001341">
    <property type="protein sequence ID" value="ACL39056.1"/>
    <property type="molecule type" value="Genomic_DNA"/>
</dbReference>
<evidence type="ECO:0000313" key="3">
    <source>
        <dbReference type="Proteomes" id="UP000002505"/>
    </source>
</evidence>
<evidence type="ECO:0008006" key="4">
    <source>
        <dbReference type="Google" id="ProtNLM"/>
    </source>
</evidence>
<organism evidence="2 3">
    <name type="scientific">Pseudarthrobacter chlorophenolicus (strain ATCC 700700 / DSM 12829 / CIP 107037 / JCM 12360 / KCTC 9906 / NCIMB 13794 / A6)</name>
    <name type="common">Arthrobacter chlorophenolicus</name>
    <dbReference type="NCBI Taxonomy" id="452863"/>
    <lineage>
        <taxon>Bacteria</taxon>
        <taxon>Bacillati</taxon>
        <taxon>Actinomycetota</taxon>
        <taxon>Actinomycetes</taxon>
        <taxon>Micrococcales</taxon>
        <taxon>Micrococcaceae</taxon>
        <taxon>Pseudarthrobacter</taxon>
    </lineage>
</organism>
<dbReference type="HOGENOM" id="CLU_989189_0_0_11"/>
<protein>
    <recommendedName>
        <fullName evidence="4">Lipoprotein</fullName>
    </recommendedName>
</protein>
<dbReference type="OrthoDB" id="4925798at2"/>